<dbReference type="InterPro" id="IPR011990">
    <property type="entry name" value="TPR-like_helical_dom_sf"/>
</dbReference>
<dbReference type="Pfam" id="PF03704">
    <property type="entry name" value="BTAD"/>
    <property type="match status" value="1"/>
</dbReference>
<sequence>MLALYRSGQQVKALDVFHRLRATLAAELGLGPSRTIRSLHEAMVHAHHELSLEVIGA</sequence>
<gene>
    <name evidence="2" type="ORF">C1I98_25275</name>
</gene>
<dbReference type="Gene3D" id="1.25.40.10">
    <property type="entry name" value="Tetratricopeptide repeat domain"/>
    <property type="match status" value="1"/>
</dbReference>
<name>A0A2W2FP04_9ACTN</name>
<evidence type="ECO:0000313" key="3">
    <source>
        <dbReference type="Proteomes" id="UP000248544"/>
    </source>
</evidence>
<protein>
    <recommendedName>
        <fullName evidence="1">Bacterial transcriptional activator domain-containing protein</fullName>
    </recommendedName>
</protein>
<evidence type="ECO:0000259" key="1">
    <source>
        <dbReference type="Pfam" id="PF03704"/>
    </source>
</evidence>
<dbReference type="InterPro" id="IPR005158">
    <property type="entry name" value="BTAD"/>
</dbReference>
<keyword evidence="3" id="KW-1185">Reference proteome</keyword>
<organism evidence="2 3">
    <name type="scientific">Spongiactinospora gelatinilytica</name>
    <dbReference type="NCBI Taxonomy" id="2666298"/>
    <lineage>
        <taxon>Bacteria</taxon>
        <taxon>Bacillati</taxon>
        <taxon>Actinomycetota</taxon>
        <taxon>Actinomycetes</taxon>
        <taxon>Streptosporangiales</taxon>
        <taxon>Streptosporangiaceae</taxon>
        <taxon>Spongiactinospora</taxon>
    </lineage>
</organism>
<accession>A0A2W2FP04</accession>
<dbReference type="SUPFAM" id="SSF48452">
    <property type="entry name" value="TPR-like"/>
    <property type="match status" value="1"/>
</dbReference>
<evidence type="ECO:0000313" key="2">
    <source>
        <dbReference type="EMBL" id="PZG37501.1"/>
    </source>
</evidence>
<dbReference type="Proteomes" id="UP000248544">
    <property type="component" value="Unassembled WGS sequence"/>
</dbReference>
<comment type="caution">
    <text evidence="2">The sequence shown here is derived from an EMBL/GenBank/DDBJ whole genome shotgun (WGS) entry which is preliminary data.</text>
</comment>
<feature type="domain" description="Bacterial transcriptional activator" evidence="1">
    <location>
        <begin position="1"/>
        <end position="42"/>
    </location>
</feature>
<proteinExistence type="predicted"/>
<dbReference type="AlphaFoldDB" id="A0A2W2FP04"/>
<dbReference type="EMBL" id="POUA01000231">
    <property type="protein sequence ID" value="PZG37501.1"/>
    <property type="molecule type" value="Genomic_DNA"/>
</dbReference>
<reference evidence="2 3" key="1">
    <citation type="submission" date="2018-01" db="EMBL/GenBank/DDBJ databases">
        <title>Draft genome sequence of Sphaerisporangium sp. 7K107.</title>
        <authorList>
            <person name="Sahin N."/>
            <person name="Saygin H."/>
            <person name="Ay H."/>
        </authorList>
    </citation>
    <scope>NUCLEOTIDE SEQUENCE [LARGE SCALE GENOMIC DNA]</scope>
    <source>
        <strain evidence="2 3">7K107</strain>
    </source>
</reference>